<dbReference type="Proteomes" id="UP000326582">
    <property type="component" value="Chromosome 3"/>
</dbReference>
<reference evidence="2" key="1">
    <citation type="journal article" date="2019" name="MBio">
        <title>Comparative genomics for the elucidation of multidrug resistance (MDR) in Candida lusitaniae.</title>
        <authorList>
            <person name="Kannan A."/>
            <person name="Asner S.A."/>
            <person name="Trachsel E."/>
            <person name="Kelly S."/>
            <person name="Parker J."/>
            <person name="Sanglard D."/>
        </authorList>
    </citation>
    <scope>NUCLEOTIDE SEQUENCE [LARGE SCALE GENOMIC DNA]</scope>
    <source>
        <strain evidence="2">P1</strain>
    </source>
</reference>
<organism evidence="1 2">
    <name type="scientific">Clavispora lusitaniae</name>
    <name type="common">Candida lusitaniae</name>
    <dbReference type="NCBI Taxonomy" id="36911"/>
    <lineage>
        <taxon>Eukaryota</taxon>
        <taxon>Fungi</taxon>
        <taxon>Dikarya</taxon>
        <taxon>Ascomycota</taxon>
        <taxon>Saccharomycotina</taxon>
        <taxon>Pichiomycetes</taxon>
        <taxon>Metschnikowiaceae</taxon>
        <taxon>Clavispora</taxon>
    </lineage>
</organism>
<keyword evidence="2" id="KW-1185">Reference proteome</keyword>
<dbReference type="EMBL" id="CP038486">
    <property type="protein sequence ID" value="QFZ27658.1"/>
    <property type="molecule type" value="Genomic_DNA"/>
</dbReference>
<protein>
    <submittedName>
        <fullName evidence="1">Ubiquitin thioesterase</fullName>
    </submittedName>
</protein>
<sequence>MSQYSQITQVCIVSYLRTFCPVDRFGHRTSSSSTMRLKIKTAAGSGVISAEDSWTLSRLIECISADVPALKGKRITSLKCGFPPKALECDPQTLLAEAGIHANDQILVETQEASPVTASQAPAKVTPSTNDKIANVYIEALNSYLILRNVPDDNACLFNAITYTLQGTFKWHDLDLREIVASTIEANPDTYNELVLGRPRDKYCEWIRKSESWGGAIELGILSEFLGVRINCFDVESGRKMVFQDEQNKPTKFICLVYSGIHYDCFVTNPVLTENKSGDSGNWTDHEDIVIQASSQLVALLQKRNYTTNTTTFRVRCLDCYEILLGEMGASKHANSTGHFRFGEVK</sequence>
<evidence type="ECO:0000313" key="2">
    <source>
        <dbReference type="Proteomes" id="UP000326582"/>
    </source>
</evidence>
<gene>
    <name evidence="1" type="ORF">EJF14_30639</name>
</gene>
<name>A0ACD0WK24_CLALS</name>
<evidence type="ECO:0000313" key="1">
    <source>
        <dbReference type="EMBL" id="QFZ27658.1"/>
    </source>
</evidence>
<accession>A0ACD0WK24</accession>
<proteinExistence type="predicted"/>